<dbReference type="EMBL" id="JAGHQL010000040">
    <property type="protein sequence ID" value="KAH0543078.1"/>
    <property type="molecule type" value="Genomic_DNA"/>
</dbReference>
<feature type="domain" description="Zinc-binding loop region of homing endonuclease" evidence="2">
    <location>
        <begin position="385"/>
        <end position="444"/>
    </location>
</feature>
<evidence type="ECO:0000313" key="4">
    <source>
        <dbReference type="Proteomes" id="UP000698800"/>
    </source>
</evidence>
<reference evidence="3" key="1">
    <citation type="submission" date="2021-03" db="EMBL/GenBank/DDBJ databases">
        <title>Comparative genomics and phylogenomic investigation of the class Geoglossomycetes provide insights into ecological specialization and systematics.</title>
        <authorList>
            <person name="Melie T."/>
            <person name="Pirro S."/>
            <person name="Miller A.N."/>
            <person name="Quandt A."/>
        </authorList>
    </citation>
    <scope>NUCLEOTIDE SEQUENCE</scope>
    <source>
        <strain evidence="3">GBOQ0MN5Z8</strain>
    </source>
</reference>
<name>A0A9P8I4E8_9PEZI</name>
<dbReference type="InterPro" id="IPR044930">
    <property type="entry name" value="Homing_endonuclease_His-Me"/>
</dbReference>
<dbReference type="InterPro" id="IPR044925">
    <property type="entry name" value="His-Me_finger_sf"/>
</dbReference>
<keyword evidence="4" id="KW-1185">Reference proteome</keyword>
<dbReference type="AlphaFoldDB" id="A0A9P8I4E8"/>
<dbReference type="Pfam" id="PF05551">
    <property type="entry name" value="zf-His_Me_endon"/>
    <property type="match status" value="1"/>
</dbReference>
<evidence type="ECO:0000259" key="2">
    <source>
        <dbReference type="Pfam" id="PF05551"/>
    </source>
</evidence>
<gene>
    <name evidence="3" type="ORF">FGG08_002591</name>
</gene>
<feature type="region of interest" description="Disordered" evidence="1">
    <location>
        <begin position="1"/>
        <end position="26"/>
    </location>
</feature>
<dbReference type="Gene3D" id="3.90.75.10">
    <property type="entry name" value="Homing Intron 3 (I-ppo) Encoded Endonuclease, Chain A"/>
    <property type="match status" value="1"/>
</dbReference>
<dbReference type="SUPFAM" id="SSF54060">
    <property type="entry name" value="His-Me finger endonucleases"/>
    <property type="match status" value="1"/>
</dbReference>
<proteinExistence type="predicted"/>
<feature type="region of interest" description="Disordered" evidence="1">
    <location>
        <begin position="456"/>
        <end position="502"/>
    </location>
</feature>
<dbReference type="OrthoDB" id="5386048at2759"/>
<evidence type="ECO:0000313" key="3">
    <source>
        <dbReference type="EMBL" id="KAH0543078.1"/>
    </source>
</evidence>
<dbReference type="GO" id="GO:0004519">
    <property type="term" value="F:endonuclease activity"/>
    <property type="evidence" value="ECO:0007669"/>
    <property type="project" value="InterPro"/>
</dbReference>
<sequence length="502" mass="55548">MPGLASSSHFCGREPPRPSSLRQSATRSITQLQENALTQAPKCSHPSGYACTWICHMNDGEQQGLNAFTTVNKPKATKRRSPAGGIEEPKSKRHAPRPYEFIPGSFAFIEVIPSDGDDKVLAGLKIKGRGTRDRPFALDIDIAEDTANLDRASSTPFPTCQAQRISRLTDTLHNPVVGGEGGLGNGVIIVRRQGELTSKAIAASTQEREDGDSNMSHPARPNEKHRTSSPNIAEPRLQQDPVSTSDCERTAPAFNNRIKSRGSESDEGRELLNMQVGGDGEVGERECSLSVVKKLADKMTCEERKRMLFQKPSYWVSIQVKRSVYKMQNSLDPSRLPKECWICPDPGKSKGTISRHFNWRDDNGLWHKIGINYGILALIHYEQITDEQKHGFIELGWHLSHLCGNWQCVNPIHHTVEPGPVNIRRNKCFRDRSGPCEHTPRCLKWLKRDLVVGDEGKGEGKGNSVGRGDGVPELPSSSGEICAEKGPPTVLRSMSSIRRTRS</sequence>
<feature type="region of interest" description="Disordered" evidence="1">
    <location>
        <begin position="203"/>
        <end position="253"/>
    </location>
</feature>
<feature type="region of interest" description="Disordered" evidence="1">
    <location>
        <begin position="73"/>
        <end position="97"/>
    </location>
</feature>
<comment type="caution">
    <text evidence="3">The sequence shown here is derived from an EMBL/GenBank/DDBJ whole genome shotgun (WGS) entry which is preliminary data.</text>
</comment>
<protein>
    <recommendedName>
        <fullName evidence="2">Zinc-binding loop region of homing endonuclease domain-containing protein</fullName>
    </recommendedName>
</protein>
<accession>A0A9P8I4E8</accession>
<dbReference type="Proteomes" id="UP000698800">
    <property type="component" value="Unassembled WGS sequence"/>
</dbReference>
<evidence type="ECO:0000256" key="1">
    <source>
        <dbReference type="SAM" id="MobiDB-lite"/>
    </source>
</evidence>
<dbReference type="InterPro" id="IPR008704">
    <property type="entry name" value="Endonuclease_Zinc-binding_loop"/>
</dbReference>
<feature type="compositionally biased region" description="Polar residues" evidence="1">
    <location>
        <begin position="492"/>
        <end position="502"/>
    </location>
</feature>
<organism evidence="3 4">
    <name type="scientific">Glutinoglossum americanum</name>
    <dbReference type="NCBI Taxonomy" id="1670608"/>
    <lineage>
        <taxon>Eukaryota</taxon>
        <taxon>Fungi</taxon>
        <taxon>Dikarya</taxon>
        <taxon>Ascomycota</taxon>
        <taxon>Pezizomycotina</taxon>
        <taxon>Geoglossomycetes</taxon>
        <taxon>Geoglossales</taxon>
        <taxon>Geoglossaceae</taxon>
        <taxon>Glutinoglossum</taxon>
    </lineage>
</organism>